<feature type="compositionally biased region" description="Basic residues" evidence="1">
    <location>
        <begin position="50"/>
        <end position="71"/>
    </location>
</feature>
<name>A0AAN9UWH0_9PEZI</name>
<organism evidence="2 3">
    <name type="scientific">Diatrype stigma</name>
    <dbReference type="NCBI Taxonomy" id="117547"/>
    <lineage>
        <taxon>Eukaryota</taxon>
        <taxon>Fungi</taxon>
        <taxon>Dikarya</taxon>
        <taxon>Ascomycota</taxon>
        <taxon>Pezizomycotina</taxon>
        <taxon>Sordariomycetes</taxon>
        <taxon>Xylariomycetidae</taxon>
        <taxon>Xylariales</taxon>
        <taxon>Diatrypaceae</taxon>
        <taxon>Diatrype</taxon>
    </lineage>
</organism>
<feature type="non-terminal residue" evidence="2">
    <location>
        <position position="1"/>
    </location>
</feature>
<feature type="non-terminal residue" evidence="2">
    <location>
        <position position="141"/>
    </location>
</feature>
<feature type="compositionally biased region" description="Pro residues" evidence="1">
    <location>
        <begin position="36"/>
        <end position="45"/>
    </location>
</feature>
<protein>
    <submittedName>
        <fullName evidence="2">Uncharacterized protein</fullName>
    </submittedName>
</protein>
<proteinExistence type="predicted"/>
<feature type="compositionally biased region" description="Basic residues" evidence="1">
    <location>
        <begin position="14"/>
        <end position="25"/>
    </location>
</feature>
<evidence type="ECO:0000313" key="3">
    <source>
        <dbReference type="Proteomes" id="UP001320420"/>
    </source>
</evidence>
<accession>A0AAN9UWH0</accession>
<keyword evidence="3" id="KW-1185">Reference proteome</keyword>
<dbReference type="EMBL" id="JAKJXP020000018">
    <property type="protein sequence ID" value="KAK7754786.1"/>
    <property type="molecule type" value="Genomic_DNA"/>
</dbReference>
<gene>
    <name evidence="2" type="ORF">SLS62_003346</name>
</gene>
<sequence>FSDACNQPGEPAHRPQRRLGPRMHRVLPVLARRPGAPGPELPAAPEPARGRPRRQAARPRHLPHPQRRLRSRLLFAIPDAQRGVGGRPRPGGPPGRLGAGRGGHEAEGSLGRGPGLRGAGARRWRWCGRAAGVGCGDTCGL</sequence>
<feature type="region of interest" description="Disordered" evidence="1">
    <location>
        <begin position="1"/>
        <end position="119"/>
    </location>
</feature>
<evidence type="ECO:0000256" key="1">
    <source>
        <dbReference type="SAM" id="MobiDB-lite"/>
    </source>
</evidence>
<dbReference type="Proteomes" id="UP001320420">
    <property type="component" value="Unassembled WGS sequence"/>
</dbReference>
<evidence type="ECO:0000313" key="2">
    <source>
        <dbReference type="EMBL" id="KAK7754786.1"/>
    </source>
</evidence>
<dbReference type="AlphaFoldDB" id="A0AAN9UWH0"/>
<feature type="compositionally biased region" description="Gly residues" evidence="1">
    <location>
        <begin position="83"/>
        <end position="101"/>
    </location>
</feature>
<reference evidence="2 3" key="1">
    <citation type="submission" date="2024-02" db="EMBL/GenBank/DDBJ databases">
        <title>De novo assembly and annotation of 12 fungi associated with fruit tree decline syndrome in Ontario, Canada.</title>
        <authorList>
            <person name="Sulman M."/>
            <person name="Ellouze W."/>
            <person name="Ilyukhin E."/>
        </authorList>
    </citation>
    <scope>NUCLEOTIDE SEQUENCE [LARGE SCALE GENOMIC DNA]</scope>
    <source>
        <strain evidence="2 3">M11/M66-122</strain>
    </source>
</reference>
<comment type="caution">
    <text evidence="2">The sequence shown here is derived from an EMBL/GenBank/DDBJ whole genome shotgun (WGS) entry which is preliminary data.</text>
</comment>